<evidence type="ECO:0000313" key="2">
    <source>
        <dbReference type="Proteomes" id="UP000634136"/>
    </source>
</evidence>
<accession>A0A834U0A1</accession>
<evidence type="ECO:0000313" key="1">
    <source>
        <dbReference type="EMBL" id="KAF7831692.1"/>
    </source>
</evidence>
<reference evidence="1" key="1">
    <citation type="submission" date="2020-09" db="EMBL/GenBank/DDBJ databases">
        <title>Genome-Enabled Discovery of Anthraquinone Biosynthesis in Senna tora.</title>
        <authorList>
            <person name="Kang S.-H."/>
            <person name="Pandey R.P."/>
            <person name="Lee C.-M."/>
            <person name="Sim J.-S."/>
            <person name="Jeong J.-T."/>
            <person name="Choi B.-S."/>
            <person name="Jung M."/>
            <person name="Ginzburg D."/>
            <person name="Zhao K."/>
            <person name="Won S.Y."/>
            <person name="Oh T.-J."/>
            <person name="Yu Y."/>
            <person name="Kim N.-H."/>
            <person name="Lee O.R."/>
            <person name="Lee T.-H."/>
            <person name="Bashyal P."/>
            <person name="Kim T.-S."/>
            <person name="Lee W.-H."/>
            <person name="Kawkins C."/>
            <person name="Kim C.-K."/>
            <person name="Kim J.S."/>
            <person name="Ahn B.O."/>
            <person name="Rhee S.Y."/>
            <person name="Sohng J.K."/>
        </authorList>
    </citation>
    <scope>NUCLEOTIDE SEQUENCE</scope>
    <source>
        <tissue evidence="1">Leaf</tissue>
    </source>
</reference>
<comment type="caution">
    <text evidence="1">The sequence shown here is derived from an EMBL/GenBank/DDBJ whole genome shotgun (WGS) entry which is preliminary data.</text>
</comment>
<dbReference type="Proteomes" id="UP000634136">
    <property type="component" value="Unassembled WGS sequence"/>
</dbReference>
<organism evidence="1 2">
    <name type="scientific">Senna tora</name>
    <dbReference type="NCBI Taxonomy" id="362788"/>
    <lineage>
        <taxon>Eukaryota</taxon>
        <taxon>Viridiplantae</taxon>
        <taxon>Streptophyta</taxon>
        <taxon>Embryophyta</taxon>
        <taxon>Tracheophyta</taxon>
        <taxon>Spermatophyta</taxon>
        <taxon>Magnoliopsida</taxon>
        <taxon>eudicotyledons</taxon>
        <taxon>Gunneridae</taxon>
        <taxon>Pentapetalae</taxon>
        <taxon>rosids</taxon>
        <taxon>fabids</taxon>
        <taxon>Fabales</taxon>
        <taxon>Fabaceae</taxon>
        <taxon>Caesalpinioideae</taxon>
        <taxon>Cassia clade</taxon>
        <taxon>Senna</taxon>
    </lineage>
</organism>
<keyword evidence="2" id="KW-1185">Reference proteome</keyword>
<proteinExistence type="predicted"/>
<protein>
    <submittedName>
        <fullName evidence="1">Uncharacterized protein</fullName>
    </submittedName>
</protein>
<dbReference type="EMBL" id="JAAIUW010000005">
    <property type="protein sequence ID" value="KAF7831692.1"/>
    <property type="molecule type" value="Genomic_DNA"/>
</dbReference>
<sequence length="65" mass="7069">MGKLNSVLLDGLAVVSPSSIYISSQIFGDLISDFGHEDAPLHFGESSWSIGAKLDFRFRVVESQP</sequence>
<dbReference type="AlphaFoldDB" id="A0A834U0A1"/>
<gene>
    <name evidence="1" type="ORF">G2W53_014025</name>
</gene>
<name>A0A834U0A1_9FABA</name>